<evidence type="ECO:0000313" key="2">
    <source>
        <dbReference type="Proteomes" id="UP000824065"/>
    </source>
</evidence>
<evidence type="ECO:0000313" key="1">
    <source>
        <dbReference type="EMBL" id="HIZ57334.1"/>
    </source>
</evidence>
<organism evidence="1 2">
    <name type="scientific">Candidatus Faecalibacterium gallistercoris</name>
    <dbReference type="NCBI Taxonomy" id="2838579"/>
    <lineage>
        <taxon>Bacteria</taxon>
        <taxon>Bacillati</taxon>
        <taxon>Bacillota</taxon>
        <taxon>Clostridia</taxon>
        <taxon>Eubacteriales</taxon>
        <taxon>Oscillospiraceae</taxon>
        <taxon>Faecalibacterium</taxon>
    </lineage>
</organism>
<reference evidence="1" key="1">
    <citation type="journal article" date="2021" name="PeerJ">
        <title>Extensive microbial diversity within the chicken gut microbiome revealed by metagenomics and culture.</title>
        <authorList>
            <person name="Gilroy R."/>
            <person name="Ravi A."/>
            <person name="Getino M."/>
            <person name="Pursley I."/>
            <person name="Horton D.L."/>
            <person name="Alikhan N.F."/>
            <person name="Baker D."/>
            <person name="Gharbi K."/>
            <person name="Hall N."/>
            <person name="Watson M."/>
            <person name="Adriaenssens E.M."/>
            <person name="Foster-Nyarko E."/>
            <person name="Jarju S."/>
            <person name="Secka A."/>
            <person name="Antonio M."/>
            <person name="Oren A."/>
            <person name="Chaudhuri R.R."/>
            <person name="La Ragione R."/>
            <person name="Hildebrand F."/>
            <person name="Pallen M.J."/>
        </authorList>
    </citation>
    <scope>NUCLEOTIDE SEQUENCE</scope>
    <source>
        <strain evidence="1">ChiBcec16-3735</strain>
    </source>
</reference>
<dbReference type="EMBL" id="DXBJ01000012">
    <property type="protein sequence ID" value="HIZ57334.1"/>
    <property type="molecule type" value="Genomic_DNA"/>
</dbReference>
<proteinExistence type="predicted"/>
<accession>A0A9D2FDV9</accession>
<gene>
    <name evidence="1" type="ORF">H9725_01920</name>
</gene>
<protein>
    <submittedName>
        <fullName evidence="1">Uncharacterized protein</fullName>
    </submittedName>
</protein>
<sequence length="73" mass="7667">MDRSALHLPACCTPIEPGEQAALDGGCHGHGHGCGGGRHHTRQAGQTPACPWQHSHRDLCALGIDCPFYAPEA</sequence>
<comment type="caution">
    <text evidence="1">The sequence shown here is derived from an EMBL/GenBank/DDBJ whole genome shotgun (WGS) entry which is preliminary data.</text>
</comment>
<dbReference type="AlphaFoldDB" id="A0A9D2FDV9"/>
<reference evidence="1" key="2">
    <citation type="submission" date="2021-04" db="EMBL/GenBank/DDBJ databases">
        <authorList>
            <person name="Gilroy R."/>
        </authorList>
    </citation>
    <scope>NUCLEOTIDE SEQUENCE</scope>
    <source>
        <strain evidence="1">ChiBcec16-3735</strain>
    </source>
</reference>
<name>A0A9D2FDV9_9FIRM</name>
<dbReference type="Proteomes" id="UP000824065">
    <property type="component" value="Unassembled WGS sequence"/>
</dbReference>